<dbReference type="Proteomes" id="UP001054252">
    <property type="component" value="Unassembled WGS sequence"/>
</dbReference>
<feature type="compositionally biased region" description="Basic residues" evidence="1">
    <location>
        <begin position="7"/>
        <end position="34"/>
    </location>
</feature>
<dbReference type="AlphaFoldDB" id="A0AAV5LI00"/>
<evidence type="ECO:0000313" key="2">
    <source>
        <dbReference type="EMBL" id="GKV36749.1"/>
    </source>
</evidence>
<comment type="caution">
    <text evidence="2">The sequence shown here is derived from an EMBL/GenBank/DDBJ whole genome shotgun (WGS) entry which is preliminary data.</text>
</comment>
<name>A0AAV5LI00_9ROSI</name>
<protein>
    <submittedName>
        <fullName evidence="2">Uncharacterized protein</fullName>
    </submittedName>
</protein>
<feature type="region of interest" description="Disordered" evidence="1">
    <location>
        <begin position="1"/>
        <end position="61"/>
    </location>
</feature>
<proteinExistence type="predicted"/>
<evidence type="ECO:0000256" key="1">
    <source>
        <dbReference type="SAM" id="MobiDB-lite"/>
    </source>
</evidence>
<organism evidence="2 3">
    <name type="scientific">Rubroshorea leprosula</name>
    <dbReference type="NCBI Taxonomy" id="152421"/>
    <lineage>
        <taxon>Eukaryota</taxon>
        <taxon>Viridiplantae</taxon>
        <taxon>Streptophyta</taxon>
        <taxon>Embryophyta</taxon>
        <taxon>Tracheophyta</taxon>
        <taxon>Spermatophyta</taxon>
        <taxon>Magnoliopsida</taxon>
        <taxon>eudicotyledons</taxon>
        <taxon>Gunneridae</taxon>
        <taxon>Pentapetalae</taxon>
        <taxon>rosids</taxon>
        <taxon>malvids</taxon>
        <taxon>Malvales</taxon>
        <taxon>Dipterocarpaceae</taxon>
        <taxon>Rubroshorea</taxon>
    </lineage>
</organism>
<dbReference type="EMBL" id="BPVZ01000118">
    <property type="protein sequence ID" value="GKV36749.1"/>
    <property type="molecule type" value="Genomic_DNA"/>
</dbReference>
<reference evidence="2 3" key="1">
    <citation type="journal article" date="2021" name="Commun. Biol.">
        <title>The genome of Shorea leprosula (Dipterocarpaceae) highlights the ecological relevance of drought in aseasonal tropical rainforests.</title>
        <authorList>
            <person name="Ng K.K.S."/>
            <person name="Kobayashi M.J."/>
            <person name="Fawcett J.A."/>
            <person name="Hatakeyama M."/>
            <person name="Paape T."/>
            <person name="Ng C.H."/>
            <person name="Ang C.C."/>
            <person name="Tnah L.H."/>
            <person name="Lee C.T."/>
            <person name="Nishiyama T."/>
            <person name="Sese J."/>
            <person name="O'Brien M.J."/>
            <person name="Copetti D."/>
            <person name="Mohd Noor M.I."/>
            <person name="Ong R.C."/>
            <person name="Putra M."/>
            <person name="Sireger I.Z."/>
            <person name="Indrioko S."/>
            <person name="Kosugi Y."/>
            <person name="Izuno A."/>
            <person name="Isagi Y."/>
            <person name="Lee S.L."/>
            <person name="Shimizu K.K."/>
        </authorList>
    </citation>
    <scope>NUCLEOTIDE SEQUENCE [LARGE SCALE GENOMIC DNA]</scope>
    <source>
        <strain evidence="2">214</strain>
    </source>
</reference>
<gene>
    <name evidence="2" type="ORF">SLEP1_g44846</name>
</gene>
<keyword evidence="3" id="KW-1185">Reference proteome</keyword>
<sequence length="133" mass="15690">MREAARQRKANRKSIAPNKRRRRSGYSTKKKKKIQLLDEEEEADHDGERSAVGRRTRRTRTERGRLLGEEEEVDLAWRKVSCSVKKQKQILCGERSTAWQRRRSKSCMEKGRLLGVEEEELAWKEAGHWAEKL</sequence>
<accession>A0AAV5LI00</accession>
<evidence type="ECO:0000313" key="3">
    <source>
        <dbReference type="Proteomes" id="UP001054252"/>
    </source>
</evidence>